<accession>A0A2S2PZ84</accession>
<evidence type="ECO:0000256" key="1">
    <source>
        <dbReference type="PROSITE-ProRule" id="PRU00371"/>
    </source>
</evidence>
<dbReference type="AlphaFoldDB" id="A0A2S2PZ84"/>
<organism evidence="4">
    <name type="scientific">Sipha flava</name>
    <name type="common">yellow sugarcane aphid</name>
    <dbReference type="NCBI Taxonomy" id="143950"/>
    <lineage>
        <taxon>Eukaryota</taxon>
        <taxon>Metazoa</taxon>
        <taxon>Ecdysozoa</taxon>
        <taxon>Arthropoda</taxon>
        <taxon>Hexapoda</taxon>
        <taxon>Insecta</taxon>
        <taxon>Pterygota</taxon>
        <taxon>Neoptera</taxon>
        <taxon>Paraneoptera</taxon>
        <taxon>Hemiptera</taxon>
        <taxon>Sternorrhyncha</taxon>
        <taxon>Aphidomorpha</taxon>
        <taxon>Aphidoidea</taxon>
        <taxon>Aphididae</taxon>
        <taxon>Sipha</taxon>
    </lineage>
</organism>
<dbReference type="PROSITE" id="PS51031">
    <property type="entry name" value="BESS"/>
    <property type="match status" value="1"/>
</dbReference>
<feature type="domain" description="BESS" evidence="3">
    <location>
        <begin position="104"/>
        <end position="126"/>
    </location>
</feature>
<proteinExistence type="predicted"/>
<gene>
    <name evidence="4" type="ORF">g.73216</name>
</gene>
<evidence type="ECO:0000259" key="3">
    <source>
        <dbReference type="PROSITE" id="PS51031"/>
    </source>
</evidence>
<sequence>MSDLSDSEEVNSFSSSFIYIEGIQSPENPVSVTQSECFTIPSTSNLSHVNISTSISNDSDTSSKTSSIKRKKKQENKSFESELLKLETQKINALLESNKPLVQDDEDMMFLKSLHPYLKNMDDLQK</sequence>
<dbReference type="GO" id="GO:0003677">
    <property type="term" value="F:DNA binding"/>
    <property type="evidence" value="ECO:0007669"/>
    <property type="project" value="InterPro"/>
</dbReference>
<evidence type="ECO:0000256" key="2">
    <source>
        <dbReference type="SAM" id="MobiDB-lite"/>
    </source>
</evidence>
<name>A0A2S2PZ84_9HEMI</name>
<dbReference type="OrthoDB" id="6629629at2759"/>
<feature type="region of interest" description="Disordered" evidence="2">
    <location>
        <begin position="49"/>
        <end position="78"/>
    </location>
</feature>
<protein>
    <recommendedName>
        <fullName evidence="3">BESS domain-containing protein</fullName>
    </recommendedName>
</protein>
<feature type="compositionally biased region" description="Low complexity" evidence="2">
    <location>
        <begin position="50"/>
        <end position="66"/>
    </location>
</feature>
<keyword evidence="1" id="KW-0539">Nucleus</keyword>
<reference evidence="4" key="1">
    <citation type="submission" date="2018-04" db="EMBL/GenBank/DDBJ databases">
        <title>Transcriptome assembly of Sipha flava.</title>
        <authorList>
            <person name="Scully E.D."/>
            <person name="Geib S.M."/>
            <person name="Palmer N.A."/>
            <person name="Koch K."/>
            <person name="Bradshaw J."/>
            <person name="Heng-Moss T."/>
            <person name="Sarath G."/>
        </authorList>
    </citation>
    <scope>NUCLEOTIDE SEQUENCE</scope>
</reference>
<dbReference type="EMBL" id="GGMS01001510">
    <property type="protein sequence ID" value="MBY70713.1"/>
    <property type="molecule type" value="Transcribed_RNA"/>
</dbReference>
<dbReference type="InterPro" id="IPR004210">
    <property type="entry name" value="BESS_motif"/>
</dbReference>
<evidence type="ECO:0000313" key="4">
    <source>
        <dbReference type="EMBL" id="MBY70713.1"/>
    </source>
</evidence>
<comment type="subcellular location">
    <subcellularLocation>
        <location evidence="1">Nucleus</location>
    </subcellularLocation>
</comment>
<dbReference type="Pfam" id="PF02944">
    <property type="entry name" value="BESS"/>
    <property type="match status" value="1"/>
</dbReference>
<dbReference type="GO" id="GO:0005634">
    <property type="term" value="C:nucleus"/>
    <property type="evidence" value="ECO:0007669"/>
    <property type="project" value="UniProtKB-SubCell"/>
</dbReference>